<dbReference type="InterPro" id="IPR015421">
    <property type="entry name" value="PyrdxlP-dep_Trfase_major"/>
</dbReference>
<evidence type="ECO:0000256" key="2">
    <source>
        <dbReference type="ARBA" id="ARBA00022898"/>
    </source>
</evidence>
<accession>A0A2T0PTN3</accession>
<dbReference type="GO" id="GO:0030170">
    <property type="term" value="F:pyridoxal phosphate binding"/>
    <property type="evidence" value="ECO:0007669"/>
    <property type="project" value="InterPro"/>
</dbReference>
<dbReference type="GO" id="GO:0003700">
    <property type="term" value="F:DNA-binding transcription factor activity"/>
    <property type="evidence" value="ECO:0007669"/>
    <property type="project" value="InterPro"/>
</dbReference>
<dbReference type="AlphaFoldDB" id="A0A2T0PTN3"/>
<feature type="region of interest" description="Disordered" evidence="6">
    <location>
        <begin position="71"/>
        <end position="99"/>
    </location>
</feature>
<reference evidence="8 9" key="1">
    <citation type="submission" date="2018-03" db="EMBL/GenBank/DDBJ databases">
        <title>Genomic Encyclopedia of Archaeal and Bacterial Type Strains, Phase II (KMG-II): from individual species to whole genera.</title>
        <authorList>
            <person name="Goeker M."/>
        </authorList>
    </citation>
    <scope>NUCLEOTIDE SEQUENCE [LARGE SCALE GENOMIC DNA]</scope>
    <source>
        <strain evidence="8 9">DSM 45601</strain>
    </source>
</reference>
<dbReference type="InterPro" id="IPR051446">
    <property type="entry name" value="HTH_trans_reg/aminotransferase"/>
</dbReference>
<evidence type="ECO:0000313" key="8">
    <source>
        <dbReference type="EMBL" id="PRX92260.1"/>
    </source>
</evidence>
<evidence type="ECO:0000313" key="9">
    <source>
        <dbReference type="Proteomes" id="UP000237846"/>
    </source>
</evidence>
<gene>
    <name evidence="8" type="ORF">CLV72_11020</name>
</gene>
<dbReference type="EMBL" id="PVZC01000010">
    <property type="protein sequence ID" value="PRX92260.1"/>
    <property type="molecule type" value="Genomic_DNA"/>
</dbReference>
<dbReference type="Gene3D" id="3.40.640.10">
    <property type="entry name" value="Type I PLP-dependent aspartate aminotransferase-like (Major domain)"/>
    <property type="match status" value="1"/>
</dbReference>
<sequence length="448" mass="46503">MLDETGLGAYLADCRTASELVSAVERAVADGVLAPGQALPPVRAMARDLGVNPATVGSAYRQLRERAVVETGGRRGTRVRPRPATAPREALTLEPPPGAVDLSTGNPDPALLPDLTAAMAQAARRHARTPALYGGPAAAPRLAELAAARLAADGVPSGPLAVVAGALDGIDGVLSSAVRPGDAVAVEDPGWHVVLDLLALLGARPLPVRVDDEGPLPEDVAAALAAGARALIVTSRAHNPTGAALSAARAEHLRAVLAARPDLLVIDDDHCAEIAGAPPHYLSGSTDRWALVRSAAKTYGPDLRVAVLTGDPDTLDRVQGRRRLGYGWVSHLLQHTLAHLWETDAVDTAAVTRRYDERRTALLHALAAHGVPAHGRSGMNVWVPVAEEAPVASRLLNRGWVVALGARFRLGSPPGLRVTTAALDPGRAPELAADIAQASRLHVSGRST</sequence>
<evidence type="ECO:0000256" key="6">
    <source>
        <dbReference type="SAM" id="MobiDB-lite"/>
    </source>
</evidence>
<dbReference type="Proteomes" id="UP000237846">
    <property type="component" value="Unassembled WGS sequence"/>
</dbReference>
<keyword evidence="2" id="KW-0663">Pyridoxal phosphate</keyword>
<evidence type="ECO:0000256" key="5">
    <source>
        <dbReference type="ARBA" id="ARBA00023163"/>
    </source>
</evidence>
<dbReference type="CDD" id="cd00609">
    <property type="entry name" value="AAT_like"/>
    <property type="match status" value="1"/>
</dbReference>
<keyword evidence="3" id="KW-0805">Transcription regulation</keyword>
<dbReference type="SUPFAM" id="SSF53383">
    <property type="entry name" value="PLP-dependent transferases"/>
    <property type="match status" value="1"/>
</dbReference>
<comment type="similarity">
    <text evidence="1">In the C-terminal section; belongs to the class-I pyridoxal-phosphate-dependent aminotransferase family.</text>
</comment>
<dbReference type="GO" id="GO:0003677">
    <property type="term" value="F:DNA binding"/>
    <property type="evidence" value="ECO:0007669"/>
    <property type="project" value="UniProtKB-KW"/>
</dbReference>
<dbReference type="PANTHER" id="PTHR46577:SF1">
    <property type="entry name" value="HTH-TYPE TRANSCRIPTIONAL REGULATORY PROTEIN GABR"/>
    <property type="match status" value="1"/>
</dbReference>
<proteinExistence type="inferred from homology"/>
<dbReference type="SMART" id="SM00345">
    <property type="entry name" value="HTH_GNTR"/>
    <property type="match status" value="1"/>
</dbReference>
<protein>
    <submittedName>
        <fullName evidence="8">GntR family transcriptional regulator</fullName>
    </submittedName>
</protein>
<organism evidence="8 9">
    <name type="scientific">Allonocardiopsis opalescens</name>
    <dbReference type="NCBI Taxonomy" id="1144618"/>
    <lineage>
        <taxon>Bacteria</taxon>
        <taxon>Bacillati</taxon>
        <taxon>Actinomycetota</taxon>
        <taxon>Actinomycetes</taxon>
        <taxon>Streptosporangiales</taxon>
        <taxon>Allonocardiopsis</taxon>
    </lineage>
</organism>
<name>A0A2T0PTN3_9ACTN</name>
<dbReference type="InterPro" id="IPR036388">
    <property type="entry name" value="WH-like_DNA-bd_sf"/>
</dbReference>
<evidence type="ECO:0000256" key="1">
    <source>
        <dbReference type="ARBA" id="ARBA00005384"/>
    </source>
</evidence>
<dbReference type="PANTHER" id="PTHR46577">
    <property type="entry name" value="HTH-TYPE TRANSCRIPTIONAL REGULATORY PROTEIN GABR"/>
    <property type="match status" value="1"/>
</dbReference>
<dbReference type="InterPro" id="IPR004839">
    <property type="entry name" value="Aminotransferase_I/II_large"/>
</dbReference>
<dbReference type="InterPro" id="IPR036390">
    <property type="entry name" value="WH_DNA-bd_sf"/>
</dbReference>
<evidence type="ECO:0000256" key="4">
    <source>
        <dbReference type="ARBA" id="ARBA00023125"/>
    </source>
</evidence>
<comment type="caution">
    <text evidence="8">The sequence shown here is derived from an EMBL/GenBank/DDBJ whole genome shotgun (WGS) entry which is preliminary data.</text>
</comment>
<dbReference type="Pfam" id="PF00392">
    <property type="entry name" value="GntR"/>
    <property type="match status" value="1"/>
</dbReference>
<dbReference type="Pfam" id="PF00155">
    <property type="entry name" value="Aminotran_1_2"/>
    <property type="match status" value="1"/>
</dbReference>
<dbReference type="InterPro" id="IPR015424">
    <property type="entry name" value="PyrdxlP-dep_Trfase"/>
</dbReference>
<keyword evidence="5" id="KW-0804">Transcription</keyword>
<dbReference type="RefSeq" id="WP_245930485.1">
    <property type="nucleotide sequence ID" value="NZ_PVZC01000010.1"/>
</dbReference>
<dbReference type="PROSITE" id="PS50949">
    <property type="entry name" value="HTH_GNTR"/>
    <property type="match status" value="1"/>
</dbReference>
<feature type="domain" description="HTH gntR-type" evidence="7">
    <location>
        <begin position="14"/>
        <end position="82"/>
    </location>
</feature>
<dbReference type="CDD" id="cd07377">
    <property type="entry name" value="WHTH_GntR"/>
    <property type="match status" value="1"/>
</dbReference>
<keyword evidence="4" id="KW-0238">DNA-binding</keyword>
<evidence type="ECO:0000259" key="7">
    <source>
        <dbReference type="PROSITE" id="PS50949"/>
    </source>
</evidence>
<dbReference type="SUPFAM" id="SSF46785">
    <property type="entry name" value="Winged helix' DNA-binding domain"/>
    <property type="match status" value="1"/>
</dbReference>
<dbReference type="InterPro" id="IPR000524">
    <property type="entry name" value="Tscrpt_reg_HTH_GntR"/>
</dbReference>
<evidence type="ECO:0000256" key="3">
    <source>
        <dbReference type="ARBA" id="ARBA00023015"/>
    </source>
</evidence>
<keyword evidence="9" id="KW-1185">Reference proteome</keyword>
<dbReference type="Gene3D" id="1.10.10.10">
    <property type="entry name" value="Winged helix-like DNA-binding domain superfamily/Winged helix DNA-binding domain"/>
    <property type="match status" value="1"/>
</dbReference>